<feature type="non-terminal residue" evidence="2">
    <location>
        <position position="20"/>
    </location>
</feature>
<comment type="caution">
    <text evidence="2">The sequence shown here is derived from an EMBL/GenBank/DDBJ whole genome shotgun (WGS) entry which is preliminary data.</text>
</comment>
<feature type="region of interest" description="Disordered" evidence="1">
    <location>
        <begin position="1"/>
        <end position="20"/>
    </location>
</feature>
<evidence type="ECO:0000256" key="1">
    <source>
        <dbReference type="SAM" id="MobiDB-lite"/>
    </source>
</evidence>
<organism evidence="2 3">
    <name type="scientific">Triparma retinervis</name>
    <dbReference type="NCBI Taxonomy" id="2557542"/>
    <lineage>
        <taxon>Eukaryota</taxon>
        <taxon>Sar</taxon>
        <taxon>Stramenopiles</taxon>
        <taxon>Ochrophyta</taxon>
        <taxon>Bolidophyceae</taxon>
        <taxon>Parmales</taxon>
        <taxon>Triparmaceae</taxon>
        <taxon>Triparma</taxon>
    </lineage>
</organism>
<gene>
    <name evidence="2" type="ORF">TrRE_jg1692</name>
</gene>
<proteinExistence type="predicted"/>
<evidence type="ECO:0000313" key="2">
    <source>
        <dbReference type="EMBL" id="GMH46422.1"/>
    </source>
</evidence>
<protein>
    <submittedName>
        <fullName evidence="2">Uncharacterized protein</fullName>
    </submittedName>
</protein>
<accession>A0A9W6Z1J3</accession>
<reference evidence="2" key="1">
    <citation type="submission" date="2022-07" db="EMBL/GenBank/DDBJ databases">
        <title>Genome analysis of Parmales, a sister group of diatoms, reveals the evolutionary specialization of diatoms from phago-mixotrophs to photoautotrophs.</title>
        <authorList>
            <person name="Ban H."/>
            <person name="Sato S."/>
            <person name="Yoshikawa S."/>
            <person name="Kazumasa Y."/>
            <person name="Nakamura Y."/>
            <person name="Ichinomiya M."/>
            <person name="Saitoh K."/>
            <person name="Sato N."/>
            <person name="Blanc-Mathieu R."/>
            <person name="Endo H."/>
            <person name="Kuwata A."/>
            <person name="Ogata H."/>
        </authorList>
    </citation>
    <scope>NUCLEOTIDE SEQUENCE</scope>
</reference>
<dbReference type="AlphaFoldDB" id="A0A9W6Z1J3"/>
<sequence length="20" mass="2343">MKKQVKDKGVKKKEVQESPK</sequence>
<dbReference type="Proteomes" id="UP001165082">
    <property type="component" value="Unassembled WGS sequence"/>
</dbReference>
<name>A0A9W6Z1J3_9STRA</name>
<keyword evidence="3" id="KW-1185">Reference proteome</keyword>
<evidence type="ECO:0000313" key="3">
    <source>
        <dbReference type="Proteomes" id="UP001165082"/>
    </source>
</evidence>
<dbReference type="EMBL" id="BRXZ01003035">
    <property type="protein sequence ID" value="GMH46422.1"/>
    <property type="molecule type" value="Genomic_DNA"/>
</dbReference>